<accession>A0ABY2BC41</accession>
<feature type="domain" description="AAA+ ATPase" evidence="4">
    <location>
        <begin position="457"/>
        <end position="589"/>
    </location>
</feature>
<dbReference type="InterPro" id="IPR054472">
    <property type="entry name" value="WHD"/>
</dbReference>
<evidence type="ECO:0000256" key="2">
    <source>
        <dbReference type="ARBA" id="ARBA00022741"/>
    </source>
</evidence>
<keyword evidence="2" id="KW-0547">Nucleotide-binding</keyword>
<reference evidence="5 6" key="1">
    <citation type="journal article" date="2015" name="Stand. Genomic Sci.">
        <title>Genomic Encyclopedia of Bacterial and Archaeal Type Strains, Phase III: the genomes of soil and plant-associated and newly described type strains.</title>
        <authorList>
            <person name="Whitman W.B."/>
            <person name="Woyke T."/>
            <person name="Klenk H.P."/>
            <person name="Zhou Y."/>
            <person name="Lilburn T.G."/>
            <person name="Beck B.J."/>
            <person name="De Vos P."/>
            <person name="Vandamme P."/>
            <person name="Eisen J.A."/>
            <person name="Garrity G."/>
            <person name="Hugenholtz P."/>
            <person name="Kyrpides N.C."/>
        </authorList>
    </citation>
    <scope>NUCLEOTIDE SEQUENCE [LARGE SCALE GENOMIC DNA]</scope>
    <source>
        <strain evidence="5 6">VKM Ac-2538</strain>
    </source>
</reference>
<gene>
    <name evidence="5" type="ORF">EV644_11983</name>
</gene>
<dbReference type="InterPro" id="IPR003593">
    <property type="entry name" value="AAA+_ATPase"/>
</dbReference>
<dbReference type="Gene3D" id="3.40.50.300">
    <property type="entry name" value="P-loop containing nucleotide triphosphate hydrolases"/>
    <property type="match status" value="1"/>
</dbReference>
<dbReference type="InterPro" id="IPR050221">
    <property type="entry name" value="26S_Proteasome_ATPase"/>
</dbReference>
<evidence type="ECO:0000256" key="3">
    <source>
        <dbReference type="ARBA" id="ARBA00022840"/>
    </source>
</evidence>
<comment type="caution">
    <text evidence="5">The sequence shown here is derived from an EMBL/GenBank/DDBJ whole genome shotgun (WGS) entry which is preliminary data.</text>
</comment>
<evidence type="ECO:0000259" key="4">
    <source>
        <dbReference type="SMART" id="SM00382"/>
    </source>
</evidence>
<keyword evidence="6" id="KW-1185">Reference proteome</keyword>
<evidence type="ECO:0000313" key="5">
    <source>
        <dbReference type="EMBL" id="TCO14970.1"/>
    </source>
</evidence>
<evidence type="ECO:0000313" key="6">
    <source>
        <dbReference type="Proteomes" id="UP000295818"/>
    </source>
</evidence>
<comment type="similarity">
    <text evidence="1">Belongs to the AAA ATPase family.</text>
</comment>
<organism evidence="5 6">
    <name type="scientific">Kribbella orskensis</name>
    <dbReference type="NCBI Taxonomy" id="2512216"/>
    <lineage>
        <taxon>Bacteria</taxon>
        <taxon>Bacillati</taxon>
        <taxon>Actinomycetota</taxon>
        <taxon>Actinomycetes</taxon>
        <taxon>Propionibacteriales</taxon>
        <taxon>Kribbellaceae</taxon>
        <taxon>Kribbella</taxon>
    </lineage>
</organism>
<dbReference type="InterPro" id="IPR027417">
    <property type="entry name" value="P-loop_NTPase"/>
</dbReference>
<dbReference type="PANTHER" id="PTHR23073">
    <property type="entry name" value="26S PROTEASOME REGULATORY SUBUNIT"/>
    <property type="match status" value="1"/>
</dbReference>
<proteinExistence type="inferred from homology"/>
<sequence>MTTHGLDYLLARLGLVEDRIRALVAQRRADDPAMDDPFRGLYVNDELVDRLLSGEAHTAVVDRAAAAGLERSADEFIAEGNVIRLRRLAGAAGLSELDTELLVIALLPDLDSRFERLYGYLNDDVTRRRPSVGLALELAGASSMSSVARGRLMASGPLVARGLLIMEDPERPFLTRAIRVPDRVAAHLLGDDLPDHRLVPMLTELTPYKTDASADLGRSLAAGVRLVHLREHEAGTGQSIAAAALAAAGRGVVAIDLSLMARDADPLGLAVIAGREALLQDAGLVVGPVEALAEASLESLHRLSRWEVPVLFIGTTTWDPRWSPETPLTVDAPILGAHDRIELWREHLSESELDPEILAAHLALGPGQVRNVFKTAAASALLAGTAITADDLRRGVRAQNAAGLERLARRIEPEVGWPDLVLAPAVLRALQGLAARARHRDTVLTDWRMRRGGGRGRGVTALFAGDSGTGKTMSAEVIATELGLDLYTVNLATVVDKYVGETEKNLERIFSEAGGVNAVLFFDEADAIFGKRSDVRDAHDRYANIESAYLLQRLESFDGLAILATNLRANIDDAFTRRLDAIIDFPAPTPDLRLRLWQQCLAPPLPLGDDLELEFCARSFELAGGNIRSASVSAAYLAAESGQPVRMVDLITAVGQEYRKLGRLVLEREFGEYFPLLDGQMPGTRAN</sequence>
<dbReference type="InterPro" id="IPR003959">
    <property type="entry name" value="ATPase_AAA_core"/>
</dbReference>
<dbReference type="RefSeq" id="WP_199240149.1">
    <property type="nucleotide sequence ID" value="NZ_SLWM01000019.1"/>
</dbReference>
<keyword evidence="3" id="KW-0067">ATP-binding</keyword>
<dbReference type="CDD" id="cd19481">
    <property type="entry name" value="RecA-like_protease"/>
    <property type="match status" value="1"/>
</dbReference>
<dbReference type="Proteomes" id="UP000295818">
    <property type="component" value="Unassembled WGS sequence"/>
</dbReference>
<dbReference type="EMBL" id="SLWM01000019">
    <property type="protein sequence ID" value="TCO14970.1"/>
    <property type="molecule type" value="Genomic_DNA"/>
</dbReference>
<dbReference type="Pfam" id="PF00004">
    <property type="entry name" value="AAA"/>
    <property type="match status" value="1"/>
</dbReference>
<protein>
    <submittedName>
        <fullName evidence="5">ATPase family protein associated with various cellular activities (AAA)</fullName>
    </submittedName>
</protein>
<evidence type="ECO:0000256" key="1">
    <source>
        <dbReference type="ARBA" id="ARBA00006914"/>
    </source>
</evidence>
<dbReference type="Pfam" id="PF22977">
    <property type="entry name" value="WHD"/>
    <property type="match status" value="1"/>
</dbReference>
<dbReference type="SMART" id="SM00382">
    <property type="entry name" value="AAA"/>
    <property type="match status" value="1"/>
</dbReference>
<dbReference type="SUPFAM" id="SSF52540">
    <property type="entry name" value="P-loop containing nucleoside triphosphate hydrolases"/>
    <property type="match status" value="1"/>
</dbReference>
<name>A0ABY2BC41_9ACTN</name>